<keyword evidence="1" id="KW-0863">Zinc-finger</keyword>
<dbReference type="InterPro" id="IPR052639">
    <property type="entry name" value="TRAIP_ubiq-protein_ligase"/>
</dbReference>
<dbReference type="PROSITE" id="PS50089">
    <property type="entry name" value="ZF_RING_2"/>
    <property type="match status" value="1"/>
</dbReference>
<evidence type="ECO:0000256" key="3">
    <source>
        <dbReference type="SAM" id="MobiDB-lite"/>
    </source>
</evidence>
<feature type="region of interest" description="Disordered" evidence="3">
    <location>
        <begin position="233"/>
        <end position="304"/>
    </location>
</feature>
<dbReference type="InParanoid" id="A0A163JF58"/>
<dbReference type="GO" id="GO:0008270">
    <property type="term" value="F:zinc ion binding"/>
    <property type="evidence" value="ECO:0007669"/>
    <property type="project" value="UniProtKB-KW"/>
</dbReference>
<protein>
    <recommendedName>
        <fullName evidence="4">RING-type domain-containing protein</fullName>
    </recommendedName>
</protein>
<keyword evidence="2" id="KW-0175">Coiled coil</keyword>
<dbReference type="SMART" id="SM00184">
    <property type="entry name" value="RING"/>
    <property type="match status" value="1"/>
</dbReference>
<dbReference type="PANTHER" id="PTHR46569">
    <property type="entry name" value="E3 UBIQUITIN-PROTEIN LIGASE TRAIP"/>
    <property type="match status" value="1"/>
</dbReference>
<accession>A0A163JF58</accession>
<dbReference type="AlphaFoldDB" id="A0A163JF58"/>
<dbReference type="GO" id="GO:0061630">
    <property type="term" value="F:ubiquitin protein ligase activity"/>
    <property type="evidence" value="ECO:0007669"/>
    <property type="project" value="TreeGrafter"/>
</dbReference>
<dbReference type="EMBL" id="LT552383">
    <property type="protein sequence ID" value="SAL98924.1"/>
    <property type="molecule type" value="Genomic_DNA"/>
</dbReference>
<dbReference type="GO" id="GO:0016567">
    <property type="term" value="P:protein ubiquitination"/>
    <property type="evidence" value="ECO:0007669"/>
    <property type="project" value="TreeGrafter"/>
</dbReference>
<dbReference type="SUPFAM" id="SSF57850">
    <property type="entry name" value="RING/U-box"/>
    <property type="match status" value="1"/>
</dbReference>
<feature type="compositionally biased region" description="Low complexity" evidence="3">
    <location>
        <begin position="263"/>
        <end position="280"/>
    </location>
</feature>
<sequence length="304" mass="34819">MPDCLICLESFDQNNIAALSCGHVYHIDCIGAWVATKSSCPACSHDINKTDLPVIKLYLDIHSMSLSSLTSEERDMAELKRQNEQLQKELRRIDKTYMKKCEQVDQLEEDNKKCKRIIQTYKAIKDVQDTGRRMESLPRVEQLRQWAKLPRQELVATTGALLDNAHQLQRVIDDRDRTINGLSERVRLLKRRAKMLEEERQRRPATNNESRAAPVLELPIRPKRKRVTMTGDILSTRKQGKQPAIDIHSGDDTADEDDTFWISPATTHNNNTTTPTPSTSLQDPNDDDEYPPPVKLNVVSPVRR</sequence>
<dbReference type="InterPro" id="IPR001841">
    <property type="entry name" value="Znf_RING"/>
</dbReference>
<gene>
    <name evidence="5" type="primary">ABSGL_04495.1 scaffold 5475</name>
</gene>
<dbReference type="OrthoDB" id="8062037at2759"/>
<dbReference type="Proteomes" id="UP000078561">
    <property type="component" value="Unassembled WGS sequence"/>
</dbReference>
<feature type="coiled-coil region" evidence="2">
    <location>
        <begin position="69"/>
        <end position="124"/>
    </location>
</feature>
<keyword evidence="1" id="KW-0862">Zinc</keyword>
<organism evidence="5">
    <name type="scientific">Absidia glauca</name>
    <name type="common">Pin mould</name>
    <dbReference type="NCBI Taxonomy" id="4829"/>
    <lineage>
        <taxon>Eukaryota</taxon>
        <taxon>Fungi</taxon>
        <taxon>Fungi incertae sedis</taxon>
        <taxon>Mucoromycota</taxon>
        <taxon>Mucoromycotina</taxon>
        <taxon>Mucoromycetes</taxon>
        <taxon>Mucorales</taxon>
        <taxon>Cunninghamellaceae</taxon>
        <taxon>Absidia</taxon>
    </lineage>
</organism>
<proteinExistence type="predicted"/>
<keyword evidence="1" id="KW-0479">Metal-binding</keyword>
<feature type="domain" description="RING-type" evidence="4">
    <location>
        <begin position="4"/>
        <end position="44"/>
    </location>
</feature>
<dbReference type="GO" id="GO:0090734">
    <property type="term" value="C:site of DNA damage"/>
    <property type="evidence" value="ECO:0007669"/>
    <property type="project" value="TreeGrafter"/>
</dbReference>
<name>A0A163JF58_ABSGL</name>
<dbReference type="Pfam" id="PF13639">
    <property type="entry name" value="zf-RING_2"/>
    <property type="match status" value="1"/>
</dbReference>
<dbReference type="GO" id="GO:0031297">
    <property type="term" value="P:replication fork processing"/>
    <property type="evidence" value="ECO:0007669"/>
    <property type="project" value="TreeGrafter"/>
</dbReference>
<evidence type="ECO:0000256" key="1">
    <source>
        <dbReference type="PROSITE-ProRule" id="PRU00175"/>
    </source>
</evidence>
<dbReference type="InterPro" id="IPR013083">
    <property type="entry name" value="Znf_RING/FYVE/PHD"/>
</dbReference>
<evidence type="ECO:0000313" key="5">
    <source>
        <dbReference type="EMBL" id="SAL98924.1"/>
    </source>
</evidence>
<evidence type="ECO:0000313" key="6">
    <source>
        <dbReference type="Proteomes" id="UP000078561"/>
    </source>
</evidence>
<keyword evidence="6" id="KW-1185">Reference proteome</keyword>
<reference evidence="5" key="1">
    <citation type="submission" date="2016-04" db="EMBL/GenBank/DDBJ databases">
        <authorList>
            <person name="Evans L.H."/>
            <person name="Alamgir A."/>
            <person name="Owens N."/>
            <person name="Weber N.D."/>
            <person name="Virtaneva K."/>
            <person name="Barbian K."/>
            <person name="Babar A."/>
            <person name="Rosenke K."/>
        </authorList>
    </citation>
    <scope>NUCLEOTIDE SEQUENCE [LARGE SCALE GENOMIC DNA]</scope>
    <source>
        <strain evidence="5">CBS 101.48</strain>
    </source>
</reference>
<evidence type="ECO:0000256" key="2">
    <source>
        <dbReference type="SAM" id="Coils"/>
    </source>
</evidence>
<evidence type="ECO:0000259" key="4">
    <source>
        <dbReference type="PROSITE" id="PS50089"/>
    </source>
</evidence>
<dbReference type="STRING" id="4829.A0A163JF58"/>
<dbReference type="PANTHER" id="PTHR46569:SF1">
    <property type="entry name" value="E3 UBIQUITIN-PROTEIN LIGASE RFWD3-RELATED"/>
    <property type="match status" value="1"/>
</dbReference>
<dbReference type="Gene3D" id="3.30.40.10">
    <property type="entry name" value="Zinc/RING finger domain, C3HC4 (zinc finger)"/>
    <property type="match status" value="1"/>
</dbReference>
<dbReference type="GO" id="GO:0005634">
    <property type="term" value="C:nucleus"/>
    <property type="evidence" value="ECO:0007669"/>
    <property type="project" value="TreeGrafter"/>
</dbReference>